<comment type="caution">
    <text evidence="1">The sequence shown here is derived from an EMBL/GenBank/DDBJ whole genome shotgun (WGS) entry which is preliminary data.</text>
</comment>
<sequence>MAFSLETAQEHLQAWLKAELAVVNGQSYTIGTKTLNRANLSQIKEQIKYWKNEVELARKIQARKGRNRVYRIVPRDL</sequence>
<protein>
    <recommendedName>
        <fullName evidence="3">Phage protein</fullName>
    </recommendedName>
</protein>
<gene>
    <name evidence="1" type="ORF">EXM65_10460</name>
</gene>
<proteinExistence type="predicted"/>
<dbReference type="Pfam" id="PF19645">
    <property type="entry name" value="DUF6148"/>
    <property type="match status" value="1"/>
</dbReference>
<dbReference type="InterPro" id="IPR046146">
    <property type="entry name" value="DUF6148"/>
</dbReference>
<organism evidence="1 2">
    <name type="scientific">Clostridium botulinum</name>
    <dbReference type="NCBI Taxonomy" id="1491"/>
    <lineage>
        <taxon>Bacteria</taxon>
        <taxon>Bacillati</taxon>
        <taxon>Bacillota</taxon>
        <taxon>Clostridia</taxon>
        <taxon>Eubacteriales</taxon>
        <taxon>Clostridiaceae</taxon>
        <taxon>Clostridium</taxon>
    </lineage>
</organism>
<dbReference type="EMBL" id="SGKU01000027">
    <property type="protein sequence ID" value="NFA42987.1"/>
    <property type="molecule type" value="Genomic_DNA"/>
</dbReference>
<evidence type="ECO:0008006" key="3">
    <source>
        <dbReference type="Google" id="ProtNLM"/>
    </source>
</evidence>
<accession>A0A6B4R612</accession>
<dbReference type="RefSeq" id="WP_012451934.1">
    <property type="nucleotide sequence ID" value="NZ_CP010520.1"/>
</dbReference>
<dbReference type="AlphaFoldDB" id="A0A6B4R612"/>
<evidence type="ECO:0000313" key="2">
    <source>
        <dbReference type="Proteomes" id="UP000472355"/>
    </source>
</evidence>
<reference evidence="1 2" key="1">
    <citation type="submission" date="2019-02" db="EMBL/GenBank/DDBJ databases">
        <title>Genome sequencing of Clostridium botulinum clinical isolates.</title>
        <authorList>
            <person name="Brunt J."/>
            <person name="Van Vliet A.H.M."/>
            <person name="Stringer S.C."/>
            <person name="Grant K.A."/>
            <person name="Carter A.C."/>
            <person name="Peck M.W."/>
        </authorList>
    </citation>
    <scope>NUCLEOTIDE SEQUENCE [LARGE SCALE GENOMIC DNA]</scope>
    <source>
        <strain evidence="1 2">H113700579</strain>
    </source>
</reference>
<evidence type="ECO:0000313" key="1">
    <source>
        <dbReference type="EMBL" id="NFA42987.1"/>
    </source>
</evidence>
<dbReference type="Proteomes" id="UP000472355">
    <property type="component" value="Unassembled WGS sequence"/>
</dbReference>
<name>A0A6B4R612_CLOBO</name>